<dbReference type="PANTHER" id="PTHR12756:SF11">
    <property type="entry name" value="CYTOSOLIC CARBOXYPEPTIDASE 1"/>
    <property type="match status" value="1"/>
</dbReference>
<dbReference type="Gene3D" id="3.40.630.10">
    <property type="entry name" value="Zn peptidases"/>
    <property type="match status" value="1"/>
</dbReference>
<dbReference type="Gene3D" id="2.60.40.3120">
    <property type="match status" value="1"/>
</dbReference>
<organism evidence="4 5">
    <name type="scientific">Hyphococcus lacteus</name>
    <dbReference type="NCBI Taxonomy" id="3143536"/>
    <lineage>
        <taxon>Bacteria</taxon>
        <taxon>Pseudomonadati</taxon>
        <taxon>Pseudomonadota</taxon>
        <taxon>Alphaproteobacteria</taxon>
        <taxon>Parvularculales</taxon>
        <taxon>Parvularculaceae</taxon>
        <taxon>Hyphococcus</taxon>
    </lineage>
</organism>
<feature type="active site" description="Proton donor/acceptor" evidence="2">
    <location>
        <position position="333"/>
    </location>
</feature>
<dbReference type="RefSeq" id="WP_369314264.1">
    <property type="nucleotide sequence ID" value="NZ_JBEHZE010000001.1"/>
</dbReference>
<evidence type="ECO:0000313" key="5">
    <source>
        <dbReference type="Proteomes" id="UP001560685"/>
    </source>
</evidence>
<dbReference type="Pfam" id="PF18027">
    <property type="entry name" value="Pepdidase_M14_N"/>
    <property type="match status" value="1"/>
</dbReference>
<dbReference type="Proteomes" id="UP001560685">
    <property type="component" value="Unassembled WGS sequence"/>
</dbReference>
<proteinExistence type="inferred from homology"/>
<feature type="domain" description="Peptidase M14" evidence="3">
    <location>
        <begin position="105"/>
        <end position="372"/>
    </location>
</feature>
<dbReference type="Pfam" id="PF00246">
    <property type="entry name" value="Peptidase_M14"/>
    <property type="match status" value="1"/>
</dbReference>
<gene>
    <name evidence="4" type="ORF">ABFZ84_12050</name>
</gene>
<dbReference type="PANTHER" id="PTHR12756">
    <property type="entry name" value="CYTOSOLIC CARBOXYPEPTIDASE"/>
    <property type="match status" value="1"/>
</dbReference>
<comment type="cofactor">
    <cofactor evidence="1">
        <name>Zn(2+)</name>
        <dbReference type="ChEBI" id="CHEBI:29105"/>
    </cofactor>
</comment>
<keyword evidence="5" id="KW-1185">Reference proteome</keyword>
<dbReference type="GO" id="GO:0004180">
    <property type="term" value="F:carboxypeptidase activity"/>
    <property type="evidence" value="ECO:0007669"/>
    <property type="project" value="UniProtKB-KW"/>
</dbReference>
<dbReference type="InterPro" id="IPR050821">
    <property type="entry name" value="Cytosolic_carboxypeptidase"/>
</dbReference>
<dbReference type="InterPro" id="IPR000834">
    <property type="entry name" value="Peptidase_M14"/>
</dbReference>
<evidence type="ECO:0000256" key="2">
    <source>
        <dbReference type="PROSITE-ProRule" id="PRU01379"/>
    </source>
</evidence>
<dbReference type="EMBL" id="JBEHZE010000001">
    <property type="protein sequence ID" value="MEX6634278.1"/>
    <property type="molecule type" value="Genomic_DNA"/>
</dbReference>
<dbReference type="SUPFAM" id="SSF53187">
    <property type="entry name" value="Zn-dependent exopeptidases"/>
    <property type="match status" value="1"/>
</dbReference>
<name>A0ABV3Z6T7_9PROT</name>
<dbReference type="PROSITE" id="PS52035">
    <property type="entry name" value="PEPTIDASE_M14"/>
    <property type="match status" value="1"/>
</dbReference>
<evidence type="ECO:0000256" key="1">
    <source>
        <dbReference type="ARBA" id="ARBA00001947"/>
    </source>
</evidence>
<evidence type="ECO:0000259" key="3">
    <source>
        <dbReference type="PROSITE" id="PS52035"/>
    </source>
</evidence>
<comment type="caution">
    <text evidence="4">The sequence shown here is derived from an EMBL/GenBank/DDBJ whole genome shotgun (WGS) entry which is preliminary data.</text>
</comment>
<protein>
    <submittedName>
        <fullName evidence="4">M14-type cytosolic carboxypeptidase</fullName>
    </submittedName>
</protein>
<keyword evidence="4" id="KW-0645">Protease</keyword>
<sequence length="373" mass="42367">MITISSDFDGGNIQVVDAGDPSNIQLEIKSDSKAKFFQWFYYKVDGAAHRPLVMRLLNAHDASYVGGWKDYRAVASYDGDTWFRVETSFDGRELNIKHQPEQDVVYYAYFAPYPTSRYHDYVAAKKSSPVLTHQTLGQTLDGQDIAYFRAGNGPRQMWVIARQHPGETMGSWWMEGFLDKLTDENDAVSRDLLEKVTLHIVPCMNLDGSRRGHLRTNAAGKDLNRAWQNATMEESPEVYLVRERMRETGVDFFLDVHGDEAIPNNFLDSAKGIPSWDDQHETRFDRFSSLLLEKSSDFQTKDGYPTAAPGKANLDVANSYVAETWNCLSMTLEMPFKDANVNPDPVYGWSPARCRTFAQEHMAVMAEIADILR</sequence>
<keyword evidence="4" id="KW-0378">Hydrolase</keyword>
<dbReference type="InterPro" id="IPR040626">
    <property type="entry name" value="Pepdidase_M14_N"/>
</dbReference>
<dbReference type="CDD" id="cd06234">
    <property type="entry name" value="M14_PaCCP-like"/>
    <property type="match status" value="1"/>
</dbReference>
<accession>A0ABV3Z6T7</accession>
<reference evidence="4 5" key="1">
    <citation type="submission" date="2024-05" db="EMBL/GenBank/DDBJ databases">
        <title>Three bacterial strains, DH-69, EH-24, and ECK-19 isolated from coastal sediments.</title>
        <authorList>
            <person name="Ye Y.-Q."/>
            <person name="Du Z.-J."/>
        </authorList>
    </citation>
    <scope>NUCLEOTIDE SEQUENCE [LARGE SCALE GENOMIC DNA]</scope>
    <source>
        <strain evidence="4 5">ECK-19</strain>
    </source>
</reference>
<evidence type="ECO:0000313" key="4">
    <source>
        <dbReference type="EMBL" id="MEX6634278.1"/>
    </source>
</evidence>
<comment type="similarity">
    <text evidence="2">Belongs to the peptidase M14 family.</text>
</comment>
<keyword evidence="4" id="KW-0121">Carboxypeptidase</keyword>